<protein>
    <submittedName>
        <fullName evidence="1">Uncharacterized protein</fullName>
    </submittedName>
</protein>
<name>A0A481ZCF1_9VIRU</name>
<sequence length="53" mass="6183">MTSEPIEKIKIGRENEVGKKRIVHGMRGISRKSIYEIIVYLSCMESFKSSFFE</sequence>
<dbReference type="EMBL" id="MK500589">
    <property type="protein sequence ID" value="QBK93012.1"/>
    <property type="molecule type" value="Genomic_DNA"/>
</dbReference>
<proteinExistence type="predicted"/>
<organism evidence="1">
    <name type="scientific">Pithovirus LCPAC403</name>
    <dbReference type="NCBI Taxonomy" id="2506596"/>
    <lineage>
        <taxon>Viruses</taxon>
        <taxon>Pithoviruses</taxon>
    </lineage>
</organism>
<gene>
    <name evidence="1" type="ORF">LCPAC403_01460</name>
</gene>
<evidence type="ECO:0000313" key="1">
    <source>
        <dbReference type="EMBL" id="QBK93012.1"/>
    </source>
</evidence>
<reference evidence="1" key="1">
    <citation type="journal article" date="2019" name="MBio">
        <title>Virus Genomes from Deep Sea Sediments Expand the Ocean Megavirome and Support Independent Origins of Viral Gigantism.</title>
        <authorList>
            <person name="Backstrom D."/>
            <person name="Yutin N."/>
            <person name="Jorgensen S.L."/>
            <person name="Dharamshi J."/>
            <person name="Homa F."/>
            <person name="Zaremba-Niedwiedzka K."/>
            <person name="Spang A."/>
            <person name="Wolf Y.I."/>
            <person name="Koonin E.V."/>
            <person name="Ettema T.J."/>
        </authorList>
    </citation>
    <scope>NUCLEOTIDE SEQUENCE</scope>
</reference>
<accession>A0A481ZCF1</accession>